<protein>
    <recommendedName>
        <fullName evidence="4">Zn(2)-C6 fungal-type domain-containing protein</fullName>
    </recommendedName>
</protein>
<dbReference type="PANTHER" id="PTHR31001">
    <property type="entry name" value="UNCHARACTERIZED TRANSCRIPTIONAL REGULATORY PROTEIN"/>
    <property type="match status" value="1"/>
</dbReference>
<dbReference type="Pfam" id="PF00172">
    <property type="entry name" value="Zn_clus"/>
    <property type="match status" value="2"/>
</dbReference>
<evidence type="ECO:0000256" key="2">
    <source>
        <dbReference type="ARBA" id="ARBA00023242"/>
    </source>
</evidence>
<evidence type="ECO:0000259" key="4">
    <source>
        <dbReference type="PROSITE" id="PS50048"/>
    </source>
</evidence>
<organism evidence="5 6">
    <name type="scientific">Mycena albidolilacea</name>
    <dbReference type="NCBI Taxonomy" id="1033008"/>
    <lineage>
        <taxon>Eukaryota</taxon>
        <taxon>Fungi</taxon>
        <taxon>Dikarya</taxon>
        <taxon>Basidiomycota</taxon>
        <taxon>Agaricomycotina</taxon>
        <taxon>Agaricomycetes</taxon>
        <taxon>Agaricomycetidae</taxon>
        <taxon>Agaricales</taxon>
        <taxon>Marasmiineae</taxon>
        <taxon>Mycenaceae</taxon>
        <taxon>Mycena</taxon>
    </lineage>
</organism>
<evidence type="ECO:0000313" key="5">
    <source>
        <dbReference type="EMBL" id="KAJ7301662.1"/>
    </source>
</evidence>
<feature type="domain" description="Zn(2)-C6 fungal-type" evidence="4">
    <location>
        <begin position="13"/>
        <end position="44"/>
    </location>
</feature>
<comment type="subcellular location">
    <subcellularLocation>
        <location evidence="1">Nucleus</location>
    </subcellularLocation>
</comment>
<reference evidence="5" key="1">
    <citation type="submission" date="2023-03" db="EMBL/GenBank/DDBJ databases">
        <title>Massive genome expansion in bonnet fungi (Mycena s.s.) driven by repeated elements and novel gene families across ecological guilds.</title>
        <authorList>
            <consortium name="Lawrence Berkeley National Laboratory"/>
            <person name="Harder C.B."/>
            <person name="Miyauchi S."/>
            <person name="Viragh M."/>
            <person name="Kuo A."/>
            <person name="Thoen E."/>
            <person name="Andreopoulos B."/>
            <person name="Lu D."/>
            <person name="Skrede I."/>
            <person name="Drula E."/>
            <person name="Henrissat B."/>
            <person name="Morin E."/>
            <person name="Kohler A."/>
            <person name="Barry K."/>
            <person name="LaButti K."/>
            <person name="Morin E."/>
            <person name="Salamov A."/>
            <person name="Lipzen A."/>
            <person name="Mereny Z."/>
            <person name="Hegedus B."/>
            <person name="Baldrian P."/>
            <person name="Stursova M."/>
            <person name="Weitz H."/>
            <person name="Taylor A."/>
            <person name="Grigoriev I.V."/>
            <person name="Nagy L.G."/>
            <person name="Martin F."/>
            <person name="Kauserud H."/>
        </authorList>
    </citation>
    <scope>NUCLEOTIDE SEQUENCE</scope>
    <source>
        <strain evidence="5">CBHHK002</strain>
    </source>
</reference>
<name>A0AAD7E890_9AGAR</name>
<dbReference type="GO" id="GO:0000981">
    <property type="term" value="F:DNA-binding transcription factor activity, RNA polymerase II-specific"/>
    <property type="evidence" value="ECO:0007669"/>
    <property type="project" value="InterPro"/>
</dbReference>
<accession>A0AAD7E890</accession>
<feature type="compositionally biased region" description="Low complexity" evidence="3">
    <location>
        <begin position="113"/>
        <end position="123"/>
    </location>
</feature>
<proteinExistence type="predicted"/>
<feature type="domain" description="Zn(2)-C6 fungal-type" evidence="4">
    <location>
        <begin position="61"/>
        <end position="92"/>
    </location>
</feature>
<sequence>MSSAKPAKFKTPTCALCRRRKLRCDGGNPCGPCSRTRTPVICTYVPKTVGQLRSELPKGGACITCRQRKRRCDGTLPCITCTKTLRPDECQYREKSRNKPKPPKRTTREDASSSDSASSASSSRPPTPNSPAYRTPGPLKLQSEYLDIPAQSDSFLSWPESNSTYHTSYPSWSRDPLDGLIVLPNLDSISFLPSAPQVNPEDCRTEHFVMRRLLLEHRWQYGLSVTTAKWEALSTGDPSGSTVDPILISVCELLGHLVRHHSHTKARVSFNTQTVAEAELDCFIRNELNSASALGTNPLLCLQAYTLLSFYFAQKEDIRSCQEFLTMANDTAIRHAAAFGLEDTDVRCPQFDPSYLSPRSVADEARAAFSQMIYLDIQHALVLNLPSVVDYGLVETFRRLSNIHWADTEINLMRAKSILYLNDSKQLVGAWNQWDFGKPAPTAWSKRYWSLIEEIQSHVGFLNTALMDVSCIPALEGAQPTLKTCLIMSMAALAELYGLFAPSQPESRRKHREVVTEITTMTQRFSETDYQYLDPILGVCWSIAWRTLPSAPELTLHGSETQDENVFRAGLLFLHAECNRKLRRAGPFGVPL</sequence>
<dbReference type="InterPro" id="IPR001138">
    <property type="entry name" value="Zn2Cys6_DnaBD"/>
</dbReference>
<evidence type="ECO:0000313" key="6">
    <source>
        <dbReference type="Proteomes" id="UP001218218"/>
    </source>
</evidence>
<keyword evidence="6" id="KW-1185">Reference proteome</keyword>
<feature type="region of interest" description="Disordered" evidence="3">
    <location>
        <begin position="92"/>
        <end position="139"/>
    </location>
</feature>
<comment type="caution">
    <text evidence="5">The sequence shown here is derived from an EMBL/GenBank/DDBJ whole genome shotgun (WGS) entry which is preliminary data.</text>
</comment>
<dbReference type="EMBL" id="JARIHO010000130">
    <property type="protein sequence ID" value="KAJ7301662.1"/>
    <property type="molecule type" value="Genomic_DNA"/>
</dbReference>
<keyword evidence="2" id="KW-0539">Nucleus</keyword>
<dbReference type="AlphaFoldDB" id="A0AAD7E890"/>
<evidence type="ECO:0000256" key="1">
    <source>
        <dbReference type="ARBA" id="ARBA00004123"/>
    </source>
</evidence>
<dbReference type="SUPFAM" id="SSF57701">
    <property type="entry name" value="Zn2/Cys6 DNA-binding domain"/>
    <property type="match status" value="2"/>
</dbReference>
<dbReference type="SMART" id="SM00066">
    <property type="entry name" value="GAL4"/>
    <property type="match status" value="2"/>
</dbReference>
<dbReference type="GO" id="GO:0008270">
    <property type="term" value="F:zinc ion binding"/>
    <property type="evidence" value="ECO:0007669"/>
    <property type="project" value="InterPro"/>
</dbReference>
<dbReference type="InterPro" id="IPR036864">
    <property type="entry name" value="Zn2-C6_fun-type_DNA-bd_sf"/>
</dbReference>
<dbReference type="GO" id="GO:0005634">
    <property type="term" value="C:nucleus"/>
    <property type="evidence" value="ECO:0007669"/>
    <property type="project" value="UniProtKB-SubCell"/>
</dbReference>
<dbReference type="CDD" id="cd00067">
    <property type="entry name" value="GAL4"/>
    <property type="match status" value="2"/>
</dbReference>
<evidence type="ECO:0000256" key="3">
    <source>
        <dbReference type="SAM" id="MobiDB-lite"/>
    </source>
</evidence>
<dbReference type="PROSITE" id="PS50048">
    <property type="entry name" value="ZN2_CY6_FUNGAL_2"/>
    <property type="match status" value="2"/>
</dbReference>
<dbReference type="InterPro" id="IPR050613">
    <property type="entry name" value="Sec_Metabolite_Reg"/>
</dbReference>
<dbReference type="Gene3D" id="4.10.240.10">
    <property type="entry name" value="Zn(2)-C6 fungal-type DNA-binding domain"/>
    <property type="match status" value="2"/>
</dbReference>
<dbReference type="Proteomes" id="UP001218218">
    <property type="component" value="Unassembled WGS sequence"/>
</dbReference>
<dbReference type="PROSITE" id="PS00463">
    <property type="entry name" value="ZN2_CY6_FUNGAL_1"/>
    <property type="match status" value="2"/>
</dbReference>
<gene>
    <name evidence="5" type="ORF">DFH08DRAFT_906624</name>
</gene>